<comment type="caution">
    <text evidence="2">The sequence shown here is derived from an EMBL/GenBank/DDBJ whole genome shotgun (WGS) entry which is preliminary data.</text>
</comment>
<dbReference type="AlphaFoldDB" id="A0A9D4ZFC4"/>
<gene>
    <name evidence="2" type="ORF">GOP47_0015034</name>
</gene>
<proteinExistence type="predicted"/>
<evidence type="ECO:0000313" key="3">
    <source>
        <dbReference type="Proteomes" id="UP000886520"/>
    </source>
</evidence>
<evidence type="ECO:0000313" key="2">
    <source>
        <dbReference type="EMBL" id="KAI5070691.1"/>
    </source>
</evidence>
<organism evidence="2 3">
    <name type="scientific">Adiantum capillus-veneris</name>
    <name type="common">Maidenhair fern</name>
    <dbReference type="NCBI Taxonomy" id="13818"/>
    <lineage>
        <taxon>Eukaryota</taxon>
        <taxon>Viridiplantae</taxon>
        <taxon>Streptophyta</taxon>
        <taxon>Embryophyta</taxon>
        <taxon>Tracheophyta</taxon>
        <taxon>Polypodiopsida</taxon>
        <taxon>Polypodiidae</taxon>
        <taxon>Polypodiales</taxon>
        <taxon>Pteridineae</taxon>
        <taxon>Pteridaceae</taxon>
        <taxon>Vittarioideae</taxon>
        <taxon>Adiantum</taxon>
    </lineage>
</organism>
<feature type="region of interest" description="Disordered" evidence="1">
    <location>
        <begin position="33"/>
        <end position="55"/>
    </location>
</feature>
<protein>
    <submittedName>
        <fullName evidence="2">Uncharacterized protein</fullName>
    </submittedName>
</protein>
<keyword evidence="3" id="KW-1185">Reference proteome</keyword>
<feature type="compositionally biased region" description="Gly residues" evidence="1">
    <location>
        <begin position="35"/>
        <end position="52"/>
    </location>
</feature>
<name>A0A9D4ZFC4_ADICA</name>
<feature type="region of interest" description="Disordered" evidence="1">
    <location>
        <begin position="84"/>
        <end position="103"/>
    </location>
</feature>
<evidence type="ECO:0000256" key="1">
    <source>
        <dbReference type="SAM" id="MobiDB-lite"/>
    </source>
</evidence>
<accession>A0A9D4ZFC4</accession>
<dbReference type="EMBL" id="JABFUD020000014">
    <property type="protein sequence ID" value="KAI5070691.1"/>
    <property type="molecule type" value="Genomic_DNA"/>
</dbReference>
<sequence length="103" mass="11691">MMFQEEEEEERAWVRSAMRRSKMSLREWKKEWGKHGNGGDLVTPEGGGGEGAMGKQLEGADEAFEGGRNLRLQNQEREFMSLLVHRQQPLHRPGPLTLSTLGL</sequence>
<dbReference type="Proteomes" id="UP000886520">
    <property type="component" value="Chromosome 14"/>
</dbReference>
<reference evidence="2" key="1">
    <citation type="submission" date="2021-01" db="EMBL/GenBank/DDBJ databases">
        <title>Adiantum capillus-veneris genome.</title>
        <authorList>
            <person name="Fang Y."/>
            <person name="Liao Q."/>
        </authorList>
    </citation>
    <scope>NUCLEOTIDE SEQUENCE</scope>
    <source>
        <strain evidence="2">H3</strain>
        <tissue evidence="2">Leaf</tissue>
    </source>
</reference>